<dbReference type="Gene3D" id="2.60.200.30">
    <property type="entry name" value="Probable inorganic polyphosphate/atp-NAD kinase, domain 2"/>
    <property type="match status" value="1"/>
</dbReference>
<dbReference type="SUPFAM" id="SSF111331">
    <property type="entry name" value="NAD kinase/diacylglycerol kinase-like"/>
    <property type="match status" value="1"/>
</dbReference>
<dbReference type="GO" id="GO:0006741">
    <property type="term" value="P:NADP+ biosynthetic process"/>
    <property type="evidence" value="ECO:0007669"/>
    <property type="project" value="InterPro"/>
</dbReference>
<evidence type="ECO:0000313" key="9">
    <source>
        <dbReference type="Proteomes" id="UP000077315"/>
    </source>
</evidence>
<dbReference type="GO" id="GO:0005524">
    <property type="term" value="F:ATP binding"/>
    <property type="evidence" value="ECO:0007669"/>
    <property type="project" value="UniProtKB-KW"/>
</dbReference>
<dbReference type="RefSeq" id="XP_018287953.1">
    <property type="nucleotide sequence ID" value="XM_018428493.1"/>
</dbReference>
<dbReference type="Pfam" id="PF01513">
    <property type="entry name" value="NAD_kinase"/>
    <property type="match status" value="1"/>
</dbReference>
<keyword evidence="7" id="KW-0520">NAD</keyword>
<dbReference type="VEuPathDB" id="FungiDB:PHYBLDRAFT_116020"/>
<dbReference type="OrthoDB" id="24581at2759"/>
<dbReference type="EMBL" id="KV440990">
    <property type="protein sequence ID" value="OAD69913.1"/>
    <property type="molecule type" value="Genomic_DNA"/>
</dbReference>
<dbReference type="FunFam" id="2.60.200.30:FF:000009">
    <property type="entry name" value="Poly(P)/ATP NAD kinase"/>
    <property type="match status" value="1"/>
</dbReference>
<dbReference type="PANTHER" id="PTHR20275">
    <property type="entry name" value="NAD KINASE"/>
    <property type="match status" value="1"/>
</dbReference>
<keyword evidence="4" id="KW-0418">Kinase</keyword>
<dbReference type="InParanoid" id="A0A162TUE9"/>
<dbReference type="InterPro" id="IPR002504">
    <property type="entry name" value="NADK"/>
</dbReference>
<dbReference type="Gene3D" id="3.40.50.10330">
    <property type="entry name" value="Probable inorganic polyphosphate/atp-NAD kinase, domain 1"/>
    <property type="match status" value="1"/>
</dbReference>
<dbReference type="HAMAP" id="MF_00361">
    <property type="entry name" value="NAD_kinase"/>
    <property type="match status" value="1"/>
</dbReference>
<dbReference type="AlphaFoldDB" id="A0A162TUE9"/>
<dbReference type="PANTHER" id="PTHR20275:SF0">
    <property type="entry name" value="NAD KINASE"/>
    <property type="match status" value="1"/>
</dbReference>
<evidence type="ECO:0008006" key="10">
    <source>
        <dbReference type="Google" id="ProtNLM"/>
    </source>
</evidence>
<evidence type="ECO:0000256" key="2">
    <source>
        <dbReference type="ARBA" id="ARBA00022679"/>
    </source>
</evidence>
<keyword evidence="9" id="KW-1185">Reference proteome</keyword>
<keyword evidence="3" id="KW-0547">Nucleotide-binding</keyword>
<evidence type="ECO:0000256" key="4">
    <source>
        <dbReference type="ARBA" id="ARBA00022777"/>
    </source>
</evidence>
<reference evidence="9" key="1">
    <citation type="submission" date="2015-06" db="EMBL/GenBank/DDBJ databases">
        <title>Expansion of signal transduction pathways in fungi by whole-genome duplication.</title>
        <authorList>
            <consortium name="DOE Joint Genome Institute"/>
            <person name="Corrochano L.M."/>
            <person name="Kuo A."/>
            <person name="Marcet-Houben M."/>
            <person name="Polaino S."/>
            <person name="Salamov A."/>
            <person name="Villalobos J.M."/>
            <person name="Alvarez M.I."/>
            <person name="Avalos J."/>
            <person name="Benito E.P."/>
            <person name="Benoit I."/>
            <person name="Burger G."/>
            <person name="Camino L.P."/>
            <person name="Canovas D."/>
            <person name="Cerda-Olmedo E."/>
            <person name="Cheng J.-F."/>
            <person name="Dominguez A."/>
            <person name="Elias M."/>
            <person name="Eslava A.P."/>
            <person name="Glaser F."/>
            <person name="Grimwood J."/>
            <person name="Gutierrez G."/>
            <person name="Heitman J."/>
            <person name="Henrissat B."/>
            <person name="Iturriaga E.A."/>
            <person name="Lang B.F."/>
            <person name="Lavin J.L."/>
            <person name="Lee S."/>
            <person name="Li W."/>
            <person name="Lindquist E."/>
            <person name="Lopez-Garcia S."/>
            <person name="Luque E.M."/>
            <person name="Marcos A.T."/>
            <person name="Martin J."/>
            <person name="McCluskey K."/>
            <person name="Medina H.R."/>
            <person name="Miralles-Duran A."/>
            <person name="Miyazaki A."/>
            <person name="Munoz-Torres E."/>
            <person name="Oguiza J.A."/>
            <person name="Ohm R."/>
            <person name="Olmedo M."/>
            <person name="Orejas M."/>
            <person name="Ortiz-Castellanos L."/>
            <person name="Pisabarro A.G."/>
            <person name="Rodriguez-Romero J."/>
            <person name="Ruiz-Herrera J."/>
            <person name="Ruiz-Vazquez R."/>
            <person name="Sanz C."/>
            <person name="Schackwitz W."/>
            <person name="Schmutz J."/>
            <person name="Shahriari M."/>
            <person name="Shelest E."/>
            <person name="Silva-Franco F."/>
            <person name="Soanes D."/>
            <person name="Syed K."/>
            <person name="Tagua V.G."/>
            <person name="Talbot N.J."/>
            <person name="Thon M."/>
            <person name="De vries R.P."/>
            <person name="Wiebenga A."/>
            <person name="Yadav J.S."/>
            <person name="Braun E.L."/>
            <person name="Baker S."/>
            <person name="Garre V."/>
            <person name="Horwitz B."/>
            <person name="Torres-Martinez S."/>
            <person name="Idnurm A."/>
            <person name="Herrera-Estrella A."/>
            <person name="Gabaldon T."/>
            <person name="Grigoriev I.V."/>
        </authorList>
    </citation>
    <scope>NUCLEOTIDE SEQUENCE [LARGE SCALE GENOMIC DNA]</scope>
    <source>
        <strain evidence="9">NRRL 1555(-)</strain>
    </source>
</reference>
<dbReference type="Proteomes" id="UP000077315">
    <property type="component" value="Unassembled WGS sequence"/>
</dbReference>
<keyword evidence="5" id="KW-0067">ATP-binding</keyword>
<evidence type="ECO:0000256" key="1">
    <source>
        <dbReference type="ARBA" id="ARBA00010995"/>
    </source>
</evidence>
<dbReference type="InterPro" id="IPR017438">
    <property type="entry name" value="ATP-NAD_kinase_N"/>
</dbReference>
<evidence type="ECO:0000256" key="3">
    <source>
        <dbReference type="ARBA" id="ARBA00022741"/>
    </source>
</evidence>
<dbReference type="STRING" id="763407.A0A162TUE9"/>
<dbReference type="GO" id="GO:0019674">
    <property type="term" value="P:NAD+ metabolic process"/>
    <property type="evidence" value="ECO:0007669"/>
    <property type="project" value="InterPro"/>
</dbReference>
<accession>A0A162TUE9</accession>
<name>A0A162TUE9_PHYB8</name>
<sequence>MSKAKPKTHVDKTPNTSLSTAPEIPFLWDKTKETILIITKARENKLVCYTRQITEWLVTTPRFDKKYPFIVYVDAHLEQSKIFDYKSFKENNSELANRIKFWTPKLCQNNPGLFDLIITASYSLWEAILGGDGTVLFTSWLFQSKVPPIMPFHLGSLSFLTPFYYKSFREELDALFGSNRIDKTVRMRLSCTVYRFQESTSPSPQRRVRQNSITGELWTKNMSPHNSPSLVDKWSLLETAWMRQQFETFEVLNEIVVDRGPSAYMSALELFGDERHLTTVQADGLCIATPTGSTAYSLSANGSLTHPDVRCILVTPICPHTLSFRPMMLPDSMSIRIVVPLSSRETAYCSFDGRNRVELKKGDHVKITASQYALPTICNINTSNDWFMSLQKCLQWNVRQRQKSFVVVESCEKDLANSSSLSEKDNLFACIQSRLKNNSTTAQNQDTEDDDNNENAAWDLLPWSEQELRRDKLKETP</sequence>
<evidence type="ECO:0000313" key="8">
    <source>
        <dbReference type="EMBL" id="OAD69913.1"/>
    </source>
</evidence>
<dbReference type="FunCoup" id="A0A162TUE9">
    <property type="interactions" value="213"/>
</dbReference>
<comment type="similarity">
    <text evidence="1">Belongs to the NAD kinase family.</text>
</comment>
<organism evidence="8 9">
    <name type="scientific">Phycomyces blakesleeanus (strain ATCC 8743b / DSM 1359 / FGSC 10004 / NBRC 33097 / NRRL 1555)</name>
    <dbReference type="NCBI Taxonomy" id="763407"/>
    <lineage>
        <taxon>Eukaryota</taxon>
        <taxon>Fungi</taxon>
        <taxon>Fungi incertae sedis</taxon>
        <taxon>Mucoromycota</taxon>
        <taxon>Mucoromycotina</taxon>
        <taxon>Mucoromycetes</taxon>
        <taxon>Mucorales</taxon>
        <taxon>Phycomycetaceae</taxon>
        <taxon>Phycomyces</taxon>
    </lineage>
</organism>
<dbReference type="InterPro" id="IPR017437">
    <property type="entry name" value="ATP-NAD_kinase_PpnK-typ_C"/>
</dbReference>
<dbReference type="InterPro" id="IPR016064">
    <property type="entry name" value="NAD/diacylglycerol_kinase_sf"/>
</dbReference>
<keyword evidence="2" id="KW-0808">Transferase</keyword>
<keyword evidence="6" id="KW-0521">NADP</keyword>
<dbReference type="GO" id="GO:0003951">
    <property type="term" value="F:NAD+ kinase activity"/>
    <property type="evidence" value="ECO:0007669"/>
    <property type="project" value="InterPro"/>
</dbReference>
<gene>
    <name evidence="8" type="ORF">PHYBLDRAFT_116020</name>
</gene>
<protein>
    <recommendedName>
        <fullName evidence="10">ATP-NAD kinase</fullName>
    </recommendedName>
</protein>
<evidence type="ECO:0000256" key="5">
    <source>
        <dbReference type="ARBA" id="ARBA00022840"/>
    </source>
</evidence>
<evidence type="ECO:0000256" key="6">
    <source>
        <dbReference type="ARBA" id="ARBA00022857"/>
    </source>
</evidence>
<evidence type="ECO:0000256" key="7">
    <source>
        <dbReference type="ARBA" id="ARBA00023027"/>
    </source>
</evidence>
<dbReference type="Pfam" id="PF20143">
    <property type="entry name" value="NAD_kinase_C"/>
    <property type="match status" value="1"/>
</dbReference>
<proteinExistence type="inferred from homology"/>
<dbReference type="GeneID" id="28989399"/>